<comment type="similarity">
    <text evidence="9 10">Belongs to the thiamine-phosphate synthase family.</text>
</comment>
<dbReference type="PANTHER" id="PTHR20857:SF15">
    <property type="entry name" value="THIAMINE-PHOSPHATE SYNTHASE"/>
    <property type="match status" value="1"/>
</dbReference>
<dbReference type="InterPro" id="IPR013785">
    <property type="entry name" value="Aldolase_TIM"/>
</dbReference>
<proteinExistence type="inferred from homology"/>
<evidence type="ECO:0000256" key="4">
    <source>
        <dbReference type="ARBA" id="ARBA00022842"/>
    </source>
</evidence>
<evidence type="ECO:0000256" key="10">
    <source>
        <dbReference type="RuleBase" id="RU003826"/>
    </source>
</evidence>
<dbReference type="Pfam" id="PF02581">
    <property type="entry name" value="TMP-TENI"/>
    <property type="match status" value="1"/>
</dbReference>
<feature type="binding site" evidence="9">
    <location>
        <position position="68"/>
    </location>
    <ligand>
        <name>4-amino-2-methyl-5-(diphosphooxymethyl)pyrimidine</name>
        <dbReference type="ChEBI" id="CHEBI:57841"/>
    </ligand>
</feature>
<comment type="catalytic activity">
    <reaction evidence="8 9 10">
        <text>2-[(2R,5Z)-2-carboxy-4-methylthiazol-5(2H)-ylidene]ethyl phosphate + 4-amino-2-methyl-5-(diphosphooxymethyl)pyrimidine + 2 H(+) = thiamine phosphate + CO2 + diphosphate</text>
        <dbReference type="Rhea" id="RHEA:47844"/>
        <dbReference type="ChEBI" id="CHEBI:15378"/>
        <dbReference type="ChEBI" id="CHEBI:16526"/>
        <dbReference type="ChEBI" id="CHEBI:33019"/>
        <dbReference type="ChEBI" id="CHEBI:37575"/>
        <dbReference type="ChEBI" id="CHEBI:57841"/>
        <dbReference type="ChEBI" id="CHEBI:62899"/>
        <dbReference type="EC" id="2.5.1.3"/>
    </reaction>
</comment>
<comment type="cofactor">
    <cofactor evidence="9">
        <name>Mg(2+)</name>
        <dbReference type="ChEBI" id="CHEBI:18420"/>
    </cofactor>
    <text evidence="9">Binds 1 Mg(2+) ion per subunit.</text>
</comment>
<feature type="binding site" evidence="9">
    <location>
        <begin position="133"/>
        <end position="135"/>
    </location>
    <ligand>
        <name>2-[(2R,5Z)-2-carboxy-4-methylthiazol-5(2H)-ylidene]ethyl phosphate</name>
        <dbReference type="ChEBI" id="CHEBI:62899"/>
    </ligand>
</feature>
<evidence type="ECO:0000256" key="9">
    <source>
        <dbReference type="HAMAP-Rule" id="MF_00097"/>
    </source>
</evidence>
<accession>A0ABS2SV71</accession>
<dbReference type="RefSeq" id="WP_035418324.1">
    <property type="nucleotide sequence ID" value="NZ_JAFBCV010000003.1"/>
</dbReference>
<dbReference type="HAMAP" id="MF_00097">
    <property type="entry name" value="TMP_synthase"/>
    <property type="match status" value="1"/>
</dbReference>
<feature type="binding site" evidence="9">
    <location>
        <position position="69"/>
    </location>
    <ligand>
        <name>Mg(2+)</name>
        <dbReference type="ChEBI" id="CHEBI:18420"/>
    </ligand>
</feature>
<feature type="binding site" evidence="9">
    <location>
        <position position="88"/>
    </location>
    <ligand>
        <name>Mg(2+)</name>
        <dbReference type="ChEBI" id="CHEBI:18420"/>
    </ligand>
</feature>
<dbReference type="Proteomes" id="UP001179280">
    <property type="component" value="Unassembled WGS sequence"/>
</dbReference>
<evidence type="ECO:0000256" key="11">
    <source>
        <dbReference type="RuleBase" id="RU004253"/>
    </source>
</evidence>
<keyword evidence="14" id="KW-1185">Reference proteome</keyword>
<dbReference type="SUPFAM" id="SSF51391">
    <property type="entry name" value="Thiamin phosphate synthase"/>
    <property type="match status" value="1"/>
</dbReference>
<dbReference type="InterPro" id="IPR022998">
    <property type="entry name" value="ThiamineP_synth_TenI"/>
</dbReference>
<dbReference type="GO" id="GO:0004789">
    <property type="term" value="F:thiamine-phosphate diphosphorylase activity"/>
    <property type="evidence" value="ECO:0007669"/>
    <property type="project" value="UniProtKB-EC"/>
</dbReference>
<dbReference type="Gene3D" id="3.20.20.70">
    <property type="entry name" value="Aldolase class I"/>
    <property type="match status" value="1"/>
</dbReference>
<comment type="function">
    <text evidence="9">Condenses 4-methyl-5-(beta-hydroxyethyl)thiazole monophosphate (THZ-P) and 2-methyl-4-amino-5-hydroxymethyl pyrimidine pyrophosphate (HMP-PP) to form thiamine monophosphate (TMP).</text>
</comment>
<comment type="pathway">
    <text evidence="1 9 11">Cofactor biosynthesis; thiamine diphosphate biosynthesis; thiamine phosphate from 4-amino-2-methyl-5-diphosphomethylpyrimidine and 4-methyl-5-(2-phosphoethyl)-thiazole: step 1/1.</text>
</comment>
<evidence type="ECO:0000313" key="13">
    <source>
        <dbReference type="EMBL" id="MBM7838152.1"/>
    </source>
</evidence>
<feature type="domain" description="Thiamine phosphate synthase/TenI" evidence="12">
    <location>
        <begin position="6"/>
        <end position="187"/>
    </location>
</feature>
<keyword evidence="3 9" id="KW-0479">Metal-binding</keyword>
<comment type="catalytic activity">
    <reaction evidence="6 9 10">
        <text>4-methyl-5-(2-phosphooxyethyl)-thiazole + 4-amino-2-methyl-5-(diphosphooxymethyl)pyrimidine + H(+) = thiamine phosphate + diphosphate</text>
        <dbReference type="Rhea" id="RHEA:22328"/>
        <dbReference type="ChEBI" id="CHEBI:15378"/>
        <dbReference type="ChEBI" id="CHEBI:33019"/>
        <dbReference type="ChEBI" id="CHEBI:37575"/>
        <dbReference type="ChEBI" id="CHEBI:57841"/>
        <dbReference type="ChEBI" id="CHEBI:58296"/>
        <dbReference type="EC" id="2.5.1.3"/>
    </reaction>
</comment>
<name>A0ABS2SV71_9BACI</name>
<gene>
    <name evidence="9" type="primary">thiE</name>
    <name evidence="13" type="ORF">JOC54_001383</name>
</gene>
<evidence type="ECO:0000256" key="1">
    <source>
        <dbReference type="ARBA" id="ARBA00005165"/>
    </source>
</evidence>
<dbReference type="EC" id="2.5.1.3" evidence="9"/>
<feature type="binding site" evidence="9">
    <location>
        <position position="136"/>
    </location>
    <ligand>
        <name>4-amino-2-methyl-5-(diphosphooxymethyl)pyrimidine</name>
        <dbReference type="ChEBI" id="CHEBI:57841"/>
    </ligand>
</feature>
<feature type="binding site" evidence="9">
    <location>
        <position position="107"/>
    </location>
    <ligand>
        <name>4-amino-2-methyl-5-(diphosphooxymethyl)pyrimidine</name>
        <dbReference type="ChEBI" id="CHEBI:57841"/>
    </ligand>
</feature>
<sequence>MRDFELYVITGEEFHPERDVVEVMEEAIQGGADIIQLRDKTSDKKTVFEKAKKLKALCASYDIPFIVNDHIDVALAVEADGVHVGQEDLPLTEVRKLVGPDKIIGVSSHCLSEAITAEKEGADYIGVGPIFATKSKVDVVDPVTTSYIQEVKAAISIPFVAIGGIKKHNLQEVVDAGAERVCVITEIVAAEDVKQATIDFKQVLIEAKQ</sequence>
<comment type="caution">
    <text evidence="13">The sequence shown here is derived from an EMBL/GenBank/DDBJ whole genome shotgun (WGS) entry which is preliminary data.</text>
</comment>
<keyword evidence="4 9" id="KW-0460">Magnesium</keyword>
<dbReference type="InterPro" id="IPR034291">
    <property type="entry name" value="TMP_synthase"/>
</dbReference>
<evidence type="ECO:0000256" key="3">
    <source>
        <dbReference type="ARBA" id="ARBA00022723"/>
    </source>
</evidence>
<reference evidence="13" key="1">
    <citation type="submission" date="2021-01" db="EMBL/GenBank/DDBJ databases">
        <title>Genomic Encyclopedia of Type Strains, Phase IV (KMG-IV): sequencing the most valuable type-strain genomes for metagenomic binning, comparative biology and taxonomic classification.</title>
        <authorList>
            <person name="Goeker M."/>
        </authorList>
    </citation>
    <scope>NUCLEOTIDE SEQUENCE</scope>
    <source>
        <strain evidence="13">DSM 21943</strain>
    </source>
</reference>
<dbReference type="PANTHER" id="PTHR20857">
    <property type="entry name" value="THIAMINE-PHOSPHATE PYROPHOSPHORYLASE"/>
    <property type="match status" value="1"/>
</dbReference>
<comment type="catalytic activity">
    <reaction evidence="7 9 10">
        <text>2-(2-carboxy-4-methylthiazol-5-yl)ethyl phosphate + 4-amino-2-methyl-5-(diphosphooxymethyl)pyrimidine + 2 H(+) = thiamine phosphate + CO2 + diphosphate</text>
        <dbReference type="Rhea" id="RHEA:47848"/>
        <dbReference type="ChEBI" id="CHEBI:15378"/>
        <dbReference type="ChEBI" id="CHEBI:16526"/>
        <dbReference type="ChEBI" id="CHEBI:33019"/>
        <dbReference type="ChEBI" id="CHEBI:37575"/>
        <dbReference type="ChEBI" id="CHEBI:57841"/>
        <dbReference type="ChEBI" id="CHEBI:62890"/>
        <dbReference type="EC" id="2.5.1.3"/>
    </reaction>
</comment>
<evidence type="ECO:0000259" key="12">
    <source>
        <dbReference type="Pfam" id="PF02581"/>
    </source>
</evidence>
<feature type="binding site" evidence="9">
    <location>
        <position position="164"/>
    </location>
    <ligand>
        <name>2-[(2R,5Z)-2-carboxy-4-methylthiazol-5(2H)-ylidene]ethyl phosphate</name>
        <dbReference type="ChEBI" id="CHEBI:62899"/>
    </ligand>
</feature>
<dbReference type="EMBL" id="JAFBCV010000003">
    <property type="protein sequence ID" value="MBM7838152.1"/>
    <property type="molecule type" value="Genomic_DNA"/>
</dbReference>
<organism evidence="13 14">
    <name type="scientific">Shouchella xiaoxiensis</name>
    <dbReference type="NCBI Taxonomy" id="766895"/>
    <lineage>
        <taxon>Bacteria</taxon>
        <taxon>Bacillati</taxon>
        <taxon>Bacillota</taxon>
        <taxon>Bacilli</taxon>
        <taxon>Bacillales</taxon>
        <taxon>Bacillaceae</taxon>
        <taxon>Shouchella</taxon>
    </lineage>
</organism>
<feature type="binding site" evidence="9">
    <location>
        <begin position="36"/>
        <end position="40"/>
    </location>
    <ligand>
        <name>4-amino-2-methyl-5-(diphosphooxymethyl)pyrimidine</name>
        <dbReference type="ChEBI" id="CHEBI:57841"/>
    </ligand>
</feature>
<protein>
    <recommendedName>
        <fullName evidence="9">Thiamine-phosphate synthase</fullName>
        <shortName evidence="9">TP synthase</shortName>
        <shortName evidence="9">TPS</shortName>
        <ecNumber evidence="9">2.5.1.3</ecNumber>
    </recommendedName>
    <alternativeName>
        <fullName evidence="9">Thiamine-phosphate pyrophosphorylase</fullName>
        <shortName evidence="9">TMP pyrophosphorylase</shortName>
        <shortName evidence="9">TMP-PPase</shortName>
    </alternativeName>
</protein>
<evidence type="ECO:0000256" key="5">
    <source>
        <dbReference type="ARBA" id="ARBA00022977"/>
    </source>
</evidence>
<evidence type="ECO:0000256" key="6">
    <source>
        <dbReference type="ARBA" id="ARBA00047334"/>
    </source>
</evidence>
<dbReference type="InterPro" id="IPR036206">
    <property type="entry name" value="ThiamineP_synth_sf"/>
</dbReference>
<keyword evidence="2 9" id="KW-0808">Transferase</keyword>
<evidence type="ECO:0000256" key="7">
    <source>
        <dbReference type="ARBA" id="ARBA00047851"/>
    </source>
</evidence>
<evidence type="ECO:0000313" key="14">
    <source>
        <dbReference type="Proteomes" id="UP001179280"/>
    </source>
</evidence>
<feature type="binding site" evidence="9">
    <location>
        <begin position="184"/>
        <end position="185"/>
    </location>
    <ligand>
        <name>2-[(2R,5Z)-2-carboxy-4-methylthiazol-5(2H)-ylidene]ethyl phosphate</name>
        <dbReference type="ChEBI" id="CHEBI:62899"/>
    </ligand>
</feature>
<evidence type="ECO:0000256" key="2">
    <source>
        <dbReference type="ARBA" id="ARBA00022679"/>
    </source>
</evidence>
<keyword evidence="5 9" id="KW-0784">Thiamine biosynthesis</keyword>
<evidence type="ECO:0000256" key="8">
    <source>
        <dbReference type="ARBA" id="ARBA00047883"/>
    </source>
</evidence>
<dbReference type="NCBIfam" id="TIGR00693">
    <property type="entry name" value="thiE"/>
    <property type="match status" value="1"/>
</dbReference>
<dbReference type="CDD" id="cd00564">
    <property type="entry name" value="TMP_TenI"/>
    <property type="match status" value="1"/>
</dbReference>